<keyword evidence="1" id="KW-0812">Transmembrane</keyword>
<feature type="transmembrane region" description="Helical" evidence="1">
    <location>
        <begin position="58"/>
        <end position="77"/>
    </location>
</feature>
<reference evidence="3 4" key="1">
    <citation type="submission" date="2018-05" db="EMBL/GenBank/DDBJ databases">
        <title>Genomic Encyclopedia of Type Strains, Phase I: the one thousand microbial genomes (KMG-I) project.</title>
        <authorList>
            <person name="Kyrpides N."/>
        </authorList>
    </citation>
    <scope>NUCLEOTIDE SEQUENCE [LARGE SCALE GENOMIC DNA]</scope>
    <source>
        <strain evidence="3 4">DSM 15611</strain>
    </source>
</reference>
<evidence type="ECO:0000313" key="3">
    <source>
        <dbReference type="EMBL" id="PXX21783.1"/>
    </source>
</evidence>
<accession>A0A318HU99</accession>
<dbReference type="EMBL" id="QJJX01000016">
    <property type="protein sequence ID" value="PXX21783.1"/>
    <property type="molecule type" value="Genomic_DNA"/>
</dbReference>
<organism evidence="3 4">
    <name type="scientific">Hoylesella shahii DSM 15611 = JCM 12083</name>
    <dbReference type="NCBI Taxonomy" id="1122991"/>
    <lineage>
        <taxon>Bacteria</taxon>
        <taxon>Pseudomonadati</taxon>
        <taxon>Bacteroidota</taxon>
        <taxon>Bacteroidia</taxon>
        <taxon>Bacteroidales</taxon>
        <taxon>Prevotellaceae</taxon>
        <taxon>Hoylesella</taxon>
    </lineage>
</organism>
<evidence type="ECO:0000256" key="1">
    <source>
        <dbReference type="SAM" id="Phobius"/>
    </source>
</evidence>
<dbReference type="AlphaFoldDB" id="A0A318HU99"/>
<gene>
    <name evidence="3" type="ORF">EJ73_01565</name>
</gene>
<dbReference type="STRING" id="1122991.GCA_000613445_02987"/>
<proteinExistence type="predicted"/>
<keyword evidence="4" id="KW-1185">Reference proteome</keyword>
<sequence>MLRTCDRHWLKSLEINYMKKKNIFGLMVVMCFVAQQVEAAERFRIRTHGGSGDGDGSYNWIFYLIFAIAILAGLYHYMAELKSLLRSVFGGFLLDEKTTLNKDQQRKLLLSGIYSSSLKLYMNSLKSDMTWQERKDCLQNDWQINDRDSALSVLTELKVLCTKSNIPHIAEAFKLNDQQAIDKYLSDTFMVDKDARSCAKEIENAFKAMPTLVKYGIVKDHNELVRIGTDGWNITRFAFIVRLCYDSEYINETEFWEFMDVADELAHRSLTSWEDYGKSYLIGYALWGTSNVELKIESDKIKKLTTDPKSPWVTFSFAK</sequence>
<dbReference type="Proteomes" id="UP000248314">
    <property type="component" value="Unassembled WGS sequence"/>
</dbReference>
<dbReference type="InterPro" id="IPR009677">
    <property type="entry name" value="DUF1266"/>
</dbReference>
<name>A0A318HU99_9BACT</name>
<protein>
    <submittedName>
        <fullName evidence="3">Uncharacterized protein DUF1266</fullName>
    </submittedName>
</protein>
<evidence type="ECO:0000313" key="4">
    <source>
        <dbReference type="Proteomes" id="UP000248314"/>
    </source>
</evidence>
<feature type="domain" description="DUF1266" evidence="2">
    <location>
        <begin position="138"/>
        <end position="316"/>
    </location>
</feature>
<evidence type="ECO:0000259" key="2">
    <source>
        <dbReference type="Pfam" id="PF06889"/>
    </source>
</evidence>
<comment type="caution">
    <text evidence="3">The sequence shown here is derived from an EMBL/GenBank/DDBJ whole genome shotgun (WGS) entry which is preliminary data.</text>
</comment>
<dbReference type="Pfam" id="PF06889">
    <property type="entry name" value="DUF1266"/>
    <property type="match status" value="1"/>
</dbReference>
<keyword evidence="1" id="KW-0472">Membrane</keyword>
<keyword evidence="1" id="KW-1133">Transmembrane helix</keyword>